<organism evidence="3 4">
    <name type="scientific">Gigaspora margarita</name>
    <dbReference type="NCBI Taxonomy" id="4874"/>
    <lineage>
        <taxon>Eukaryota</taxon>
        <taxon>Fungi</taxon>
        <taxon>Fungi incertae sedis</taxon>
        <taxon>Mucoromycota</taxon>
        <taxon>Glomeromycotina</taxon>
        <taxon>Glomeromycetes</taxon>
        <taxon>Diversisporales</taxon>
        <taxon>Gigasporaceae</taxon>
        <taxon>Gigaspora</taxon>
    </lineage>
</organism>
<accession>A0A8H4EMD1</accession>
<gene>
    <name evidence="3" type="ORF">F8M41_017163</name>
</gene>
<evidence type="ECO:0000256" key="2">
    <source>
        <dbReference type="SAM" id="Phobius"/>
    </source>
</evidence>
<keyword evidence="2" id="KW-1133">Transmembrane helix</keyword>
<dbReference type="Proteomes" id="UP000439903">
    <property type="component" value="Unassembled WGS sequence"/>
</dbReference>
<feature type="region of interest" description="Disordered" evidence="1">
    <location>
        <begin position="553"/>
        <end position="578"/>
    </location>
</feature>
<dbReference type="GO" id="GO:0016740">
    <property type="term" value="F:transferase activity"/>
    <property type="evidence" value="ECO:0007669"/>
    <property type="project" value="UniProtKB-KW"/>
</dbReference>
<reference evidence="3 4" key="1">
    <citation type="journal article" date="2019" name="Environ. Microbiol.">
        <title>At the nexus of three kingdoms: the genome of the mycorrhizal fungus Gigaspora margarita provides insights into plant, endobacterial and fungal interactions.</title>
        <authorList>
            <person name="Venice F."/>
            <person name="Ghignone S."/>
            <person name="Salvioli di Fossalunga A."/>
            <person name="Amselem J."/>
            <person name="Novero M."/>
            <person name="Xianan X."/>
            <person name="Sedzielewska Toro K."/>
            <person name="Morin E."/>
            <person name="Lipzen A."/>
            <person name="Grigoriev I.V."/>
            <person name="Henrissat B."/>
            <person name="Martin F.M."/>
            <person name="Bonfante P."/>
        </authorList>
    </citation>
    <scope>NUCLEOTIDE SEQUENCE [LARGE SCALE GENOMIC DNA]</scope>
    <source>
        <strain evidence="3 4">BEG34</strain>
    </source>
</reference>
<comment type="caution">
    <text evidence="3">The sequence shown here is derived from an EMBL/GenBank/DDBJ whole genome shotgun (WGS) entry which is preliminary data.</text>
</comment>
<sequence>MAHTIQYRKRDYLSWSYQRIIRNKFIIEFLLLLSLVSLIYIQFNSSFIKSTYSLIQEINDSNGNIILVVDEDQHANDLQPLYCNLHNKRKAENAYTHVIATGRGISGKKLIKSNSLLSNCDVPVYDLKLQKDDENILMPVIREISDILNQIRPDVLIYINDPKNEAMRGVDAALVAASQINNTITKIALPIEQAKYMMWLTDLSIEALKSWNAPKIQIQVITQNRPQSLSRLMQSLNSSIYFGDNVHLMINIDRKADPVTIKYCQTFEWPFGPMNIKYRIQQGGLITAVVESYYPTTNDDYAIILEDDIEVSPFFYIWAKYSILKYRYGNDKNLVSRLYGISLYNTRLNEFNITTGRRPFNAAEVLQDTKYPNNSPYLSQIPCSWGVLFFPEIWREFHNYLNARLEDIAGPNLQQIEVPESRSNIWRKNSWKRYFIELIYLRGYLMLYPNYENFVSFSTNHAEKGMHFGFDKLQKGLWLLPLMEEDMISKGLPDNHLPDYKDLPIMDFWGHLVTQKELIQRGRSFQSEISICPPNNSDELTYDPQDLLCVDTSTLSNDVNTNEPTDKKKNPTKKKTKQ</sequence>
<dbReference type="PANTHER" id="PTHR33604">
    <property type="entry name" value="OSJNBA0004B13.7 PROTEIN"/>
    <property type="match status" value="1"/>
</dbReference>
<evidence type="ECO:0000256" key="1">
    <source>
        <dbReference type="SAM" id="MobiDB-lite"/>
    </source>
</evidence>
<keyword evidence="4" id="KW-1185">Reference proteome</keyword>
<dbReference type="InterPro" id="IPR029044">
    <property type="entry name" value="Nucleotide-diphossugar_trans"/>
</dbReference>
<evidence type="ECO:0000313" key="3">
    <source>
        <dbReference type="EMBL" id="KAF0516103.1"/>
    </source>
</evidence>
<keyword evidence="2" id="KW-0472">Membrane</keyword>
<protein>
    <submittedName>
        <fullName evidence="3">Glycosyl transferase family 2 protein</fullName>
    </submittedName>
</protein>
<keyword evidence="2" id="KW-0812">Transmembrane</keyword>
<name>A0A8H4EMD1_GIGMA</name>
<feature type="transmembrane region" description="Helical" evidence="2">
    <location>
        <begin position="25"/>
        <end position="43"/>
    </location>
</feature>
<keyword evidence="3" id="KW-0808">Transferase</keyword>
<dbReference type="SUPFAM" id="SSF53448">
    <property type="entry name" value="Nucleotide-diphospho-sugar transferases"/>
    <property type="match status" value="1"/>
</dbReference>
<dbReference type="AlphaFoldDB" id="A0A8H4EMD1"/>
<dbReference type="Gene3D" id="3.90.550.10">
    <property type="entry name" value="Spore Coat Polysaccharide Biosynthesis Protein SpsA, Chain A"/>
    <property type="match status" value="1"/>
</dbReference>
<dbReference type="OrthoDB" id="2020070at2759"/>
<dbReference type="PANTHER" id="PTHR33604:SF3">
    <property type="entry name" value="OSJNBA0004B13.7 PROTEIN"/>
    <property type="match status" value="1"/>
</dbReference>
<proteinExistence type="predicted"/>
<evidence type="ECO:0000313" key="4">
    <source>
        <dbReference type="Proteomes" id="UP000439903"/>
    </source>
</evidence>
<dbReference type="EMBL" id="WTPW01000390">
    <property type="protein sequence ID" value="KAF0516103.1"/>
    <property type="molecule type" value="Genomic_DNA"/>
</dbReference>